<proteinExistence type="inferred from homology"/>
<evidence type="ECO:0000256" key="2">
    <source>
        <dbReference type="ARBA" id="ARBA00022448"/>
    </source>
</evidence>
<feature type="transmembrane region" description="Helical" evidence="7">
    <location>
        <begin position="253"/>
        <end position="271"/>
    </location>
</feature>
<feature type="transmembrane region" description="Helical" evidence="7">
    <location>
        <begin position="283"/>
        <end position="306"/>
    </location>
</feature>
<dbReference type="EMBL" id="CACRYJ010000028">
    <property type="protein sequence ID" value="VZO36880.1"/>
    <property type="molecule type" value="Genomic_DNA"/>
</dbReference>
<feature type="transmembrane region" description="Helical" evidence="7">
    <location>
        <begin position="374"/>
        <end position="392"/>
    </location>
</feature>
<comment type="caution">
    <text evidence="9">The sequence shown here is derived from an EMBL/GenBank/DDBJ whole genome shotgun (WGS) entry which is preliminary data.</text>
</comment>
<protein>
    <submittedName>
        <fullName evidence="9">Dipeptide transport system permease protein DppB</fullName>
    </submittedName>
</protein>
<feature type="transmembrane region" description="Helical" evidence="7">
    <location>
        <begin position="225"/>
        <end position="246"/>
    </location>
</feature>
<feature type="transmembrane region" description="Helical" evidence="7">
    <location>
        <begin position="435"/>
        <end position="458"/>
    </location>
</feature>
<dbReference type="InterPro" id="IPR000515">
    <property type="entry name" value="MetI-like"/>
</dbReference>
<dbReference type="PANTHER" id="PTHR43163">
    <property type="entry name" value="DIPEPTIDE TRANSPORT SYSTEM PERMEASE PROTEIN DPPB-RELATED"/>
    <property type="match status" value="1"/>
</dbReference>
<evidence type="ECO:0000256" key="7">
    <source>
        <dbReference type="RuleBase" id="RU363032"/>
    </source>
</evidence>
<gene>
    <name evidence="9" type="primary">dppB_4</name>
    <name evidence="9" type="ORF">HALOF300_02020</name>
</gene>
<dbReference type="InterPro" id="IPR035906">
    <property type="entry name" value="MetI-like_sf"/>
</dbReference>
<evidence type="ECO:0000256" key="5">
    <source>
        <dbReference type="ARBA" id="ARBA00022989"/>
    </source>
</evidence>
<sequence>MLTFIIRRVLIGLGILLVSSFLLYLLVDLTIEPLEDLIASTDPNKEFQIAERIRLLELDEPVIQRYFEWLGGVLTGDLGTAWRTNRPVGELLQGAIISTVQLVSAATVLSIVLGVAVGIVSALRQYSGFDYLITFVSFLLFSLPSFWVAVLLKQWGAIGFNDFLANPWIAWGIVVGLGVIAGFLWQLAIGGAVKRRLINAAIGGGATIAALAFLQLSGWWETPNIGPVILAVTSVVIAFAVTALSTGLRNRRALYTALTCAALGVALWYPVRFYLFYYLTDYMNWGVVALLALLAIGVGVGIGVLYRGPDWKQSARTGGIVAFLVAGLIFIDQVMSVWGPYYNSNAINGRPIPTIGDRTPNLGGNWWVGVLDSYTHLLLPTLALMLISFAGYTRYSRGSMLEVMNQDYIRTARAKGLTERTVVVRHGFRNSLIPLATIVPLDVITLIGGAIITERIFGRPGMGQLFLQSLDTDQIEPVMAYLMIVAFLAIVANIIADLIYAVLDPRIRVNA</sequence>
<evidence type="ECO:0000256" key="4">
    <source>
        <dbReference type="ARBA" id="ARBA00022692"/>
    </source>
</evidence>
<dbReference type="PROSITE" id="PS50928">
    <property type="entry name" value="ABC_TM1"/>
    <property type="match status" value="1"/>
</dbReference>
<feature type="domain" description="ABC transmembrane type-1" evidence="8">
    <location>
        <begin position="96"/>
        <end position="500"/>
    </location>
</feature>
<keyword evidence="3" id="KW-1003">Cell membrane</keyword>
<dbReference type="GO" id="GO:0055085">
    <property type="term" value="P:transmembrane transport"/>
    <property type="evidence" value="ECO:0007669"/>
    <property type="project" value="InterPro"/>
</dbReference>
<keyword evidence="5 7" id="KW-1133">Transmembrane helix</keyword>
<feature type="transmembrane region" description="Helical" evidence="7">
    <location>
        <begin position="197"/>
        <end position="219"/>
    </location>
</feature>
<organism evidence="9 10">
    <name type="scientific">Occultella aeris</name>
    <dbReference type="NCBI Taxonomy" id="2761496"/>
    <lineage>
        <taxon>Bacteria</taxon>
        <taxon>Bacillati</taxon>
        <taxon>Actinomycetota</taxon>
        <taxon>Actinomycetes</taxon>
        <taxon>Micrococcales</taxon>
        <taxon>Ruaniaceae</taxon>
        <taxon>Occultella</taxon>
    </lineage>
</organism>
<evidence type="ECO:0000256" key="3">
    <source>
        <dbReference type="ARBA" id="ARBA00022475"/>
    </source>
</evidence>
<evidence type="ECO:0000313" key="9">
    <source>
        <dbReference type="EMBL" id="VZO36880.1"/>
    </source>
</evidence>
<keyword evidence="2 7" id="KW-0813">Transport</keyword>
<feature type="transmembrane region" description="Helical" evidence="7">
    <location>
        <begin position="318"/>
        <end position="338"/>
    </location>
</feature>
<comment type="subcellular location">
    <subcellularLocation>
        <location evidence="1 7">Cell membrane</location>
        <topology evidence="1 7">Multi-pass membrane protein</topology>
    </subcellularLocation>
</comment>
<evidence type="ECO:0000313" key="10">
    <source>
        <dbReference type="Proteomes" id="UP000419743"/>
    </source>
</evidence>
<keyword evidence="6 7" id="KW-0472">Membrane</keyword>
<dbReference type="AlphaFoldDB" id="A0A7M4DIR7"/>
<name>A0A7M4DIR7_9MICO</name>
<dbReference type="GO" id="GO:0005886">
    <property type="term" value="C:plasma membrane"/>
    <property type="evidence" value="ECO:0007669"/>
    <property type="project" value="UniProtKB-SubCell"/>
</dbReference>
<reference evidence="9 10" key="1">
    <citation type="submission" date="2019-11" db="EMBL/GenBank/DDBJ databases">
        <authorList>
            <person name="Criscuolo A."/>
        </authorList>
    </citation>
    <scope>NUCLEOTIDE SEQUENCE [LARGE SCALE GENOMIC DNA]</scope>
    <source>
        <strain evidence="9">CIP111667</strain>
    </source>
</reference>
<dbReference type="SUPFAM" id="SSF161098">
    <property type="entry name" value="MetI-like"/>
    <property type="match status" value="1"/>
</dbReference>
<dbReference type="Proteomes" id="UP000419743">
    <property type="component" value="Unassembled WGS sequence"/>
</dbReference>
<evidence type="ECO:0000256" key="6">
    <source>
        <dbReference type="ARBA" id="ARBA00023136"/>
    </source>
</evidence>
<dbReference type="Pfam" id="PF00528">
    <property type="entry name" value="BPD_transp_1"/>
    <property type="match status" value="1"/>
</dbReference>
<keyword evidence="10" id="KW-1185">Reference proteome</keyword>
<accession>A0A7M4DIR7</accession>
<keyword evidence="4 7" id="KW-0812">Transmembrane</keyword>
<feature type="transmembrane region" description="Helical" evidence="7">
    <location>
        <begin position="478"/>
        <end position="503"/>
    </location>
</feature>
<dbReference type="PANTHER" id="PTHR43163:SF6">
    <property type="entry name" value="DIPEPTIDE TRANSPORT SYSTEM PERMEASE PROTEIN DPPB-RELATED"/>
    <property type="match status" value="1"/>
</dbReference>
<dbReference type="RefSeq" id="WP_156740822.1">
    <property type="nucleotide sequence ID" value="NZ_CACRYJ010000028.1"/>
</dbReference>
<dbReference type="CDD" id="cd06261">
    <property type="entry name" value="TM_PBP2"/>
    <property type="match status" value="2"/>
</dbReference>
<feature type="transmembrane region" description="Helical" evidence="7">
    <location>
        <begin position="132"/>
        <end position="156"/>
    </location>
</feature>
<comment type="similarity">
    <text evidence="7">Belongs to the binding-protein-dependent transport system permease family.</text>
</comment>
<feature type="transmembrane region" description="Helical" evidence="7">
    <location>
        <begin position="95"/>
        <end position="120"/>
    </location>
</feature>
<evidence type="ECO:0000259" key="8">
    <source>
        <dbReference type="PROSITE" id="PS50928"/>
    </source>
</evidence>
<feature type="transmembrane region" description="Helical" evidence="7">
    <location>
        <begin position="9"/>
        <end position="27"/>
    </location>
</feature>
<feature type="transmembrane region" description="Helical" evidence="7">
    <location>
        <begin position="168"/>
        <end position="185"/>
    </location>
</feature>
<dbReference type="Gene3D" id="1.10.3720.10">
    <property type="entry name" value="MetI-like"/>
    <property type="match status" value="1"/>
</dbReference>
<evidence type="ECO:0000256" key="1">
    <source>
        <dbReference type="ARBA" id="ARBA00004651"/>
    </source>
</evidence>